<name>A0A2M8EK76_UNCKA</name>
<comment type="similarity">
    <text evidence="7">Belongs to the transglycosylase MltG family.</text>
</comment>
<dbReference type="GO" id="GO:0009252">
    <property type="term" value="P:peptidoglycan biosynthetic process"/>
    <property type="evidence" value="ECO:0007669"/>
    <property type="project" value="UniProtKB-UniRule"/>
</dbReference>
<evidence type="ECO:0000256" key="2">
    <source>
        <dbReference type="ARBA" id="ARBA00022692"/>
    </source>
</evidence>
<evidence type="ECO:0000256" key="1">
    <source>
        <dbReference type="ARBA" id="ARBA00022475"/>
    </source>
</evidence>
<keyword evidence="3 7" id="KW-1133">Transmembrane helix</keyword>
<keyword evidence="1 7" id="KW-1003">Cell membrane</keyword>
<reference evidence="9" key="1">
    <citation type="submission" date="2017-09" db="EMBL/GenBank/DDBJ databases">
        <title>Depth-based differentiation of microbial function through sediment-hosted aquifers and enrichment of novel symbionts in the deep terrestrial subsurface.</title>
        <authorList>
            <person name="Probst A.J."/>
            <person name="Ladd B."/>
            <person name="Jarett J.K."/>
            <person name="Geller-Mcgrath D.E."/>
            <person name="Sieber C.M.K."/>
            <person name="Emerson J.B."/>
            <person name="Anantharaman K."/>
            <person name="Thomas B.C."/>
            <person name="Malmstrom R."/>
            <person name="Stieglmeier M."/>
            <person name="Klingl A."/>
            <person name="Woyke T."/>
            <person name="Ryan C.M."/>
            <person name="Banfield J.F."/>
        </authorList>
    </citation>
    <scope>NUCLEOTIDE SEQUENCE [LARGE SCALE GENOMIC DNA]</scope>
</reference>
<dbReference type="PANTHER" id="PTHR30518">
    <property type="entry name" value="ENDOLYTIC MUREIN TRANSGLYCOSYLASE"/>
    <property type="match status" value="1"/>
</dbReference>
<dbReference type="GO" id="GO:0008932">
    <property type="term" value="F:lytic endotransglycosylase activity"/>
    <property type="evidence" value="ECO:0007669"/>
    <property type="project" value="UniProtKB-UniRule"/>
</dbReference>
<evidence type="ECO:0000256" key="3">
    <source>
        <dbReference type="ARBA" id="ARBA00022989"/>
    </source>
</evidence>
<dbReference type="GO" id="GO:0005886">
    <property type="term" value="C:plasma membrane"/>
    <property type="evidence" value="ECO:0007669"/>
    <property type="project" value="UniProtKB-UniRule"/>
</dbReference>
<keyword evidence="2 7" id="KW-0812">Transmembrane</keyword>
<evidence type="ECO:0000313" key="9">
    <source>
        <dbReference type="Proteomes" id="UP000228781"/>
    </source>
</evidence>
<sequence>MPSPRKKIKVFKLSFKKKVLLAFLFSLLAVGSVAGCISYELNRPAGSGLRKEVVVERGETLRQITTKLSENGLIRSTNLFLVYVTLKGLSSQIEAGRYEIPPTLSMREVIEVLRHGSFDVKLTFLEGWRREEYLEYALKNLPVDSANFTKEFTAETKGLEGYLFPDTYFVAQDINAKELVALLKENFEKKYAEVEEAIKMQNLTQKQAVILASLVERETKNAEEVATIAGILLKRLKFGWTLDVDASIQYALGYQKDEGTWWKKDLTSADLAIKSPYNTRRVQGLPPTPICNPGLSALKAAANPASSNYLYYLHDKDGNVHFAETLDEHNQNVVEYLR</sequence>
<dbReference type="Pfam" id="PF02618">
    <property type="entry name" value="YceG"/>
    <property type="match status" value="1"/>
</dbReference>
<evidence type="ECO:0000256" key="5">
    <source>
        <dbReference type="ARBA" id="ARBA00023239"/>
    </source>
</evidence>
<evidence type="ECO:0000256" key="4">
    <source>
        <dbReference type="ARBA" id="ARBA00023136"/>
    </source>
</evidence>
<dbReference type="AlphaFoldDB" id="A0A2M8EK76"/>
<evidence type="ECO:0000256" key="7">
    <source>
        <dbReference type="HAMAP-Rule" id="MF_02065"/>
    </source>
</evidence>
<dbReference type="CDD" id="cd08010">
    <property type="entry name" value="MltG_like"/>
    <property type="match status" value="1"/>
</dbReference>
<dbReference type="EC" id="4.2.2.29" evidence="7"/>
<feature type="site" description="Important for catalytic activity" evidence="7">
    <location>
        <position position="218"/>
    </location>
</feature>
<accession>A0A2M8EK76</accession>
<dbReference type="Proteomes" id="UP000228781">
    <property type="component" value="Unassembled WGS sequence"/>
</dbReference>
<organism evidence="8 9">
    <name type="scientific">candidate division WWE3 bacterium CG_4_9_14_0_2_um_filter_48_10</name>
    <dbReference type="NCBI Taxonomy" id="1975078"/>
    <lineage>
        <taxon>Bacteria</taxon>
        <taxon>Katanobacteria</taxon>
    </lineage>
</organism>
<dbReference type="Gene3D" id="3.30.160.60">
    <property type="entry name" value="Classic Zinc Finger"/>
    <property type="match status" value="1"/>
</dbReference>
<evidence type="ECO:0000256" key="6">
    <source>
        <dbReference type="ARBA" id="ARBA00023316"/>
    </source>
</evidence>
<dbReference type="GO" id="GO:0071555">
    <property type="term" value="P:cell wall organization"/>
    <property type="evidence" value="ECO:0007669"/>
    <property type="project" value="UniProtKB-KW"/>
</dbReference>
<dbReference type="Gene3D" id="3.30.1490.480">
    <property type="entry name" value="Endolytic murein transglycosylase"/>
    <property type="match status" value="1"/>
</dbReference>
<dbReference type="EMBL" id="PFSK01000010">
    <property type="protein sequence ID" value="PJC23087.1"/>
    <property type="molecule type" value="Genomic_DNA"/>
</dbReference>
<comment type="function">
    <text evidence="7">Functions as a peptidoglycan terminase that cleaves nascent peptidoglycan strands endolytically to terminate their elongation.</text>
</comment>
<keyword evidence="5 7" id="KW-0456">Lyase</keyword>
<evidence type="ECO:0000313" key="8">
    <source>
        <dbReference type="EMBL" id="PJC23087.1"/>
    </source>
</evidence>
<dbReference type="PANTHER" id="PTHR30518:SF2">
    <property type="entry name" value="ENDOLYTIC MUREIN TRANSGLYCOSYLASE"/>
    <property type="match status" value="1"/>
</dbReference>
<dbReference type="HAMAP" id="MF_02065">
    <property type="entry name" value="MltG"/>
    <property type="match status" value="1"/>
</dbReference>
<keyword evidence="4 7" id="KW-0472">Membrane</keyword>
<dbReference type="InterPro" id="IPR003770">
    <property type="entry name" value="MLTG-like"/>
</dbReference>
<comment type="catalytic activity">
    <reaction evidence="7">
        <text>a peptidoglycan chain = a peptidoglycan chain with N-acetyl-1,6-anhydromuramyl-[peptide] at the reducing end + a peptidoglycan chain with N-acetylglucosamine at the non-reducing end.</text>
        <dbReference type="EC" id="4.2.2.29"/>
    </reaction>
</comment>
<protein>
    <recommendedName>
        <fullName evidence="7">Endolytic murein transglycosylase</fullName>
        <ecNumber evidence="7">4.2.2.29</ecNumber>
    </recommendedName>
    <alternativeName>
        <fullName evidence="7">Peptidoglycan lytic transglycosylase</fullName>
    </alternativeName>
    <alternativeName>
        <fullName evidence="7">Peptidoglycan polymerization terminase</fullName>
    </alternativeName>
</protein>
<gene>
    <name evidence="7" type="primary">mltG</name>
    <name evidence="8" type="ORF">CO059_00570</name>
</gene>
<dbReference type="NCBIfam" id="TIGR00247">
    <property type="entry name" value="endolytic transglycosylase MltG"/>
    <property type="match status" value="1"/>
</dbReference>
<comment type="caution">
    <text evidence="8">The sequence shown here is derived from an EMBL/GenBank/DDBJ whole genome shotgun (WGS) entry which is preliminary data.</text>
</comment>
<proteinExistence type="inferred from homology"/>
<keyword evidence="6 7" id="KW-0961">Cell wall biogenesis/degradation</keyword>